<dbReference type="Pfam" id="PF02080">
    <property type="entry name" value="TrkA_C"/>
    <property type="match status" value="1"/>
</dbReference>
<feature type="transmembrane region" description="Helical" evidence="1">
    <location>
        <begin position="21"/>
        <end position="40"/>
    </location>
</feature>
<keyword evidence="1" id="KW-1133">Transmembrane helix</keyword>
<dbReference type="InterPro" id="IPR003148">
    <property type="entry name" value="RCK_N"/>
</dbReference>
<dbReference type="InterPro" id="IPR006037">
    <property type="entry name" value="RCK_C"/>
</dbReference>
<sequence>MRSLTDFADVRSPEDLSRRQRLLIGYVFGLVCVVLFYTIVYNTGMRTLEGDSHSLFRSFQTVVETMTTTGYGADSPWTTPWMNALVVTMQLSGIAIGFFTLRVLVIPLFERTSLDLDDRLTSKDDHVVIGEYRRDSGVLLDELERLGIDYVLIDSEEEEAKRLSDDGYQAINGDPETVETLERASIHEADLLVTDAGDRNASIALSALDLNADLRVASLTESTRRNAALERIGVDSVISPHVLIGRRLAHKATTSVSFPEGTALGEDVEIREVLVRRRSPLRGTAVRDTPFFDHPNLTLVAGWFDGDLRLPPDPTDRLMPNTVLLLAGPKGAIDDVSEKLSGTGLRTTRDHTSVVVAGAGEGGRAVVETLPEDVSTTTVDVEDHDGVDLVGDVGDPETLTEAGLDEATALVVTVDDDATALLTVALARSLNEDIEILARVTDEDKVRTAFSGGADYVLSIQQATARLLAREVYGEDVISPVSQIRMIRTDAAPLAGRSIDEVNAGSETGWVIVGVERDGEYLTDEKTAIRDTDRLLVAGTDAMIREFEDGTALS</sequence>
<dbReference type="SUPFAM" id="SSF81324">
    <property type="entry name" value="Voltage-gated potassium channels"/>
    <property type="match status" value="1"/>
</dbReference>
<dbReference type="InterPro" id="IPR036291">
    <property type="entry name" value="NAD(P)-bd_dom_sf"/>
</dbReference>
<dbReference type="Proteomes" id="UP000075321">
    <property type="component" value="Unassembled WGS sequence"/>
</dbReference>
<reference evidence="4 5" key="1">
    <citation type="submission" date="2016-02" db="EMBL/GenBank/DDBJ databases">
        <title>Genome sequence of Halalkalicoccus paucihalophilus DSM 24557.</title>
        <authorList>
            <person name="Poehlein A."/>
            <person name="Daniel R."/>
        </authorList>
    </citation>
    <scope>NUCLEOTIDE SEQUENCE [LARGE SCALE GENOMIC DNA]</scope>
    <source>
        <strain evidence="4 5">DSM 24557</strain>
    </source>
</reference>
<dbReference type="SUPFAM" id="SSF51735">
    <property type="entry name" value="NAD(P)-binding Rossmann-fold domains"/>
    <property type="match status" value="2"/>
</dbReference>
<evidence type="ECO:0000256" key="1">
    <source>
        <dbReference type="SAM" id="Phobius"/>
    </source>
</evidence>
<dbReference type="SUPFAM" id="SSF116726">
    <property type="entry name" value="TrkA C-terminal domain-like"/>
    <property type="match status" value="2"/>
</dbReference>
<proteinExistence type="predicted"/>
<dbReference type="InterPro" id="IPR036721">
    <property type="entry name" value="RCK_C_sf"/>
</dbReference>
<dbReference type="PROSITE" id="PS51202">
    <property type="entry name" value="RCK_C"/>
    <property type="match status" value="1"/>
</dbReference>
<feature type="domain" description="RCK C-terminal" evidence="3">
    <location>
        <begin position="258"/>
        <end position="342"/>
    </location>
</feature>
<dbReference type="InterPro" id="IPR050721">
    <property type="entry name" value="Trk_Ktr_HKT_K-transport"/>
</dbReference>
<feature type="domain" description="RCK N-terminal" evidence="2">
    <location>
        <begin position="351"/>
        <end position="458"/>
    </location>
</feature>
<keyword evidence="1" id="KW-0812">Transmembrane</keyword>
<keyword evidence="4" id="KW-0406">Ion transport</keyword>
<keyword evidence="5" id="KW-1185">Reference proteome</keyword>
<dbReference type="PROSITE" id="PS51201">
    <property type="entry name" value="RCK_N"/>
    <property type="match status" value="2"/>
</dbReference>
<dbReference type="PANTHER" id="PTHR43833:SF9">
    <property type="entry name" value="POTASSIUM CHANNEL PROTEIN YUGO-RELATED"/>
    <property type="match status" value="1"/>
</dbReference>
<dbReference type="Gene3D" id="1.10.287.70">
    <property type="match status" value="1"/>
</dbReference>
<evidence type="ECO:0000313" key="5">
    <source>
        <dbReference type="Proteomes" id="UP000075321"/>
    </source>
</evidence>
<keyword evidence="4" id="KW-0813">Transport</keyword>
<evidence type="ECO:0000259" key="2">
    <source>
        <dbReference type="PROSITE" id="PS51201"/>
    </source>
</evidence>
<dbReference type="RefSeq" id="WP_066380432.1">
    <property type="nucleotide sequence ID" value="NZ_LTAZ01000004.1"/>
</dbReference>
<feature type="domain" description="RCK N-terminal" evidence="2">
    <location>
        <begin position="124"/>
        <end position="238"/>
    </location>
</feature>
<dbReference type="GO" id="GO:0008324">
    <property type="term" value="F:monoatomic cation transmembrane transporter activity"/>
    <property type="evidence" value="ECO:0007669"/>
    <property type="project" value="InterPro"/>
</dbReference>
<gene>
    <name evidence="4" type="primary">mthK_1</name>
    <name evidence="4" type="ORF">HAPAU_11130</name>
</gene>
<dbReference type="PANTHER" id="PTHR43833">
    <property type="entry name" value="POTASSIUM CHANNEL PROTEIN 2-RELATED-RELATED"/>
    <property type="match status" value="1"/>
</dbReference>
<dbReference type="AlphaFoldDB" id="A0A151AEH2"/>
<dbReference type="GO" id="GO:0006813">
    <property type="term" value="P:potassium ion transport"/>
    <property type="evidence" value="ECO:0007669"/>
    <property type="project" value="InterPro"/>
</dbReference>
<accession>A0A151AEH2</accession>
<keyword evidence="4" id="KW-0407">Ion channel</keyword>
<feature type="transmembrane region" description="Helical" evidence="1">
    <location>
        <begin position="84"/>
        <end position="109"/>
    </location>
</feature>
<dbReference type="EMBL" id="LTAZ01000004">
    <property type="protein sequence ID" value="KYH26023.1"/>
    <property type="molecule type" value="Genomic_DNA"/>
</dbReference>
<evidence type="ECO:0000313" key="4">
    <source>
        <dbReference type="EMBL" id="KYH26023.1"/>
    </source>
</evidence>
<dbReference type="Gene3D" id="3.30.70.1450">
    <property type="entry name" value="Regulator of K+ conductance, C-terminal domain"/>
    <property type="match status" value="2"/>
</dbReference>
<keyword evidence="1" id="KW-0472">Membrane</keyword>
<organism evidence="4 5">
    <name type="scientific">Halalkalicoccus paucihalophilus</name>
    <dbReference type="NCBI Taxonomy" id="1008153"/>
    <lineage>
        <taxon>Archaea</taxon>
        <taxon>Methanobacteriati</taxon>
        <taxon>Methanobacteriota</taxon>
        <taxon>Stenosarchaea group</taxon>
        <taxon>Halobacteria</taxon>
        <taxon>Halobacteriales</taxon>
        <taxon>Halococcaceae</taxon>
        <taxon>Halalkalicoccus</taxon>
    </lineage>
</organism>
<protein>
    <submittedName>
        <fullName evidence="4">Calcium-gated potassium channel MthK</fullName>
    </submittedName>
</protein>
<dbReference type="Pfam" id="PF02254">
    <property type="entry name" value="TrkA_N"/>
    <property type="match status" value="2"/>
</dbReference>
<dbReference type="Gene3D" id="3.40.50.720">
    <property type="entry name" value="NAD(P)-binding Rossmann-like Domain"/>
    <property type="match status" value="2"/>
</dbReference>
<dbReference type="PATRIC" id="fig|1008153.3.peg.1118"/>
<comment type="caution">
    <text evidence="4">The sequence shown here is derived from an EMBL/GenBank/DDBJ whole genome shotgun (WGS) entry which is preliminary data.</text>
</comment>
<name>A0A151AEH2_9EURY</name>
<evidence type="ECO:0000259" key="3">
    <source>
        <dbReference type="PROSITE" id="PS51202"/>
    </source>
</evidence>